<reference evidence="6" key="1">
    <citation type="submission" date="2017-01" db="EMBL/GenBank/DDBJ databases">
        <authorList>
            <person name="Varghese N."/>
            <person name="Submissions S."/>
        </authorList>
    </citation>
    <scope>NUCLEOTIDE SEQUENCE [LARGE SCALE GENOMIC DNA]</scope>
    <source>
        <strain evidence="6">ATCC 12950</strain>
    </source>
</reference>
<evidence type="ECO:0000256" key="4">
    <source>
        <dbReference type="SAM" id="MobiDB-lite"/>
    </source>
</evidence>
<dbReference type="AlphaFoldDB" id="A0A1N7CRU3"/>
<protein>
    <recommendedName>
        <fullName evidence="7">Short-chain dehydrogenase</fullName>
    </recommendedName>
</protein>
<dbReference type="InterPro" id="IPR002347">
    <property type="entry name" value="SDR_fam"/>
</dbReference>
<feature type="region of interest" description="Disordered" evidence="4">
    <location>
        <begin position="1"/>
        <end position="21"/>
    </location>
</feature>
<dbReference type="Proteomes" id="UP000186096">
    <property type="component" value="Unassembled WGS sequence"/>
</dbReference>
<evidence type="ECO:0000256" key="1">
    <source>
        <dbReference type="ARBA" id="ARBA00006484"/>
    </source>
</evidence>
<dbReference type="Pfam" id="PF00106">
    <property type="entry name" value="adh_short"/>
    <property type="match status" value="1"/>
</dbReference>
<accession>A0A1N7CRU3</accession>
<evidence type="ECO:0000256" key="3">
    <source>
        <dbReference type="RuleBase" id="RU000363"/>
    </source>
</evidence>
<sequence length="284" mass="29502">MRNTTRLHESRTPAPAAGQGKGTAVMSTLALVTGATSGIGRAFAERLAALGHDLVIVGRRKERLEEFAASHPEVGVRTVAADLSTDEGIDTVAEICAAEPLTTLVNNAGVSHYMPLDELPAGKARELVHVKVVAPTMLTRAAVAGMRERGEGAVVNVAGMIAFSGPAPHSQMPRRAVYAGTLAHLVAMSQTLSAELEGTGVAVQVLCPGVVATEFHERQGLDLSAVPRMSADDVVTASLRGLELGETVCAPGVEDAGLLDAVFRAELAAFGGQSHRLATRYRAA</sequence>
<keyword evidence="6" id="KW-1185">Reference proteome</keyword>
<keyword evidence="2" id="KW-0560">Oxidoreductase</keyword>
<name>A0A1N7CRU3_9ACTN</name>
<gene>
    <name evidence="5" type="ORF">SAMN05421833_112165</name>
</gene>
<comment type="similarity">
    <text evidence="1 3">Belongs to the short-chain dehydrogenases/reductases (SDR) family.</text>
</comment>
<dbReference type="SUPFAM" id="SSF51735">
    <property type="entry name" value="NAD(P)-binding Rossmann-fold domains"/>
    <property type="match status" value="1"/>
</dbReference>
<dbReference type="PANTHER" id="PTHR43899:SF13">
    <property type="entry name" value="RH59310P"/>
    <property type="match status" value="1"/>
</dbReference>
<dbReference type="CDD" id="cd05233">
    <property type="entry name" value="SDR_c"/>
    <property type="match status" value="1"/>
</dbReference>
<dbReference type="PRINTS" id="PR00080">
    <property type="entry name" value="SDRFAMILY"/>
</dbReference>
<evidence type="ECO:0000256" key="2">
    <source>
        <dbReference type="ARBA" id="ARBA00023002"/>
    </source>
</evidence>
<dbReference type="STRING" id="58117.SAMN05421833_112165"/>
<proteinExistence type="inferred from homology"/>
<dbReference type="Gene3D" id="3.40.50.720">
    <property type="entry name" value="NAD(P)-binding Rossmann-like Domain"/>
    <property type="match status" value="1"/>
</dbReference>
<dbReference type="PANTHER" id="PTHR43899">
    <property type="entry name" value="RH59310P"/>
    <property type="match status" value="1"/>
</dbReference>
<evidence type="ECO:0000313" key="5">
    <source>
        <dbReference type="EMBL" id="SIR66165.1"/>
    </source>
</evidence>
<dbReference type="InterPro" id="IPR036291">
    <property type="entry name" value="NAD(P)-bd_dom_sf"/>
</dbReference>
<dbReference type="InterPro" id="IPR051019">
    <property type="entry name" value="VLCFA-Steroid_DH"/>
</dbReference>
<organism evidence="5 6">
    <name type="scientific">Microbispora rosea</name>
    <dbReference type="NCBI Taxonomy" id="58117"/>
    <lineage>
        <taxon>Bacteria</taxon>
        <taxon>Bacillati</taxon>
        <taxon>Actinomycetota</taxon>
        <taxon>Actinomycetes</taxon>
        <taxon>Streptosporangiales</taxon>
        <taxon>Streptosporangiaceae</taxon>
        <taxon>Microbispora</taxon>
    </lineage>
</organism>
<feature type="compositionally biased region" description="Basic and acidic residues" evidence="4">
    <location>
        <begin position="1"/>
        <end position="11"/>
    </location>
</feature>
<dbReference type="PRINTS" id="PR00081">
    <property type="entry name" value="GDHRDH"/>
</dbReference>
<dbReference type="GO" id="GO:0016491">
    <property type="term" value="F:oxidoreductase activity"/>
    <property type="evidence" value="ECO:0007669"/>
    <property type="project" value="UniProtKB-KW"/>
</dbReference>
<dbReference type="PIRSF" id="PIRSF000126">
    <property type="entry name" value="11-beta-HSD1"/>
    <property type="match status" value="1"/>
</dbReference>
<dbReference type="EMBL" id="FTNI01000012">
    <property type="protein sequence ID" value="SIR66165.1"/>
    <property type="molecule type" value="Genomic_DNA"/>
</dbReference>
<evidence type="ECO:0000313" key="6">
    <source>
        <dbReference type="Proteomes" id="UP000186096"/>
    </source>
</evidence>
<evidence type="ECO:0008006" key="7">
    <source>
        <dbReference type="Google" id="ProtNLM"/>
    </source>
</evidence>